<dbReference type="Proteomes" id="UP000001861">
    <property type="component" value="Unassembled WGS sequence"/>
</dbReference>
<dbReference type="AlphaFoldDB" id="A8NN14"/>
<feature type="region of interest" description="Disordered" evidence="1">
    <location>
        <begin position="139"/>
        <end position="197"/>
    </location>
</feature>
<accession>A8NN14</accession>
<dbReference type="InParanoid" id="A8NN14"/>
<dbReference type="RefSeq" id="XP_001835033.2">
    <property type="nucleotide sequence ID" value="XM_001834981.2"/>
</dbReference>
<keyword evidence="3" id="KW-1185">Reference proteome</keyword>
<dbReference type="KEGG" id="cci:CC1G_09924"/>
<organism evidence="2 3">
    <name type="scientific">Coprinopsis cinerea (strain Okayama-7 / 130 / ATCC MYA-4618 / FGSC 9003)</name>
    <name type="common">Inky cap fungus</name>
    <name type="synonym">Hormographiella aspergillata</name>
    <dbReference type="NCBI Taxonomy" id="240176"/>
    <lineage>
        <taxon>Eukaryota</taxon>
        <taxon>Fungi</taxon>
        <taxon>Dikarya</taxon>
        <taxon>Basidiomycota</taxon>
        <taxon>Agaricomycotina</taxon>
        <taxon>Agaricomycetes</taxon>
        <taxon>Agaricomycetidae</taxon>
        <taxon>Agaricales</taxon>
        <taxon>Agaricineae</taxon>
        <taxon>Psathyrellaceae</taxon>
        <taxon>Coprinopsis</taxon>
    </lineage>
</organism>
<dbReference type="VEuPathDB" id="FungiDB:CC1G_09924"/>
<sequence>MDPKSAHRFLLAILMGEQARDTPGRRTDISAGYQMESGKTPHIDSDIFSTCTLLCFTLGSLVQWRLVLTKVRRRRPTRIATDTAAKHLPVATVLRRAGGESASDIRTRLESVRRERERIERQARLLEEEEHLVRMLHDAERKEQEEKEEHKPGKDQSRHRELPRRQTRSLTGAKSVSTTAGVKRKADEANGFPTGNQADDMGYKVSAYPCQPCIDKDTGPTPRHALSHKLLCMWAEEDALRSVYG</sequence>
<feature type="compositionally biased region" description="Polar residues" evidence="1">
    <location>
        <begin position="168"/>
        <end position="180"/>
    </location>
</feature>
<proteinExistence type="predicted"/>
<reference evidence="2 3" key="1">
    <citation type="journal article" date="2010" name="Proc. Natl. Acad. Sci. U.S.A.">
        <title>Insights into evolution of multicellular fungi from the assembled chromosomes of the mushroom Coprinopsis cinerea (Coprinus cinereus).</title>
        <authorList>
            <person name="Stajich J.E."/>
            <person name="Wilke S.K."/>
            <person name="Ahren D."/>
            <person name="Au C.H."/>
            <person name="Birren B.W."/>
            <person name="Borodovsky M."/>
            <person name="Burns C."/>
            <person name="Canback B."/>
            <person name="Casselton L.A."/>
            <person name="Cheng C.K."/>
            <person name="Deng J."/>
            <person name="Dietrich F.S."/>
            <person name="Fargo D.C."/>
            <person name="Farman M.L."/>
            <person name="Gathman A.C."/>
            <person name="Goldberg J."/>
            <person name="Guigo R."/>
            <person name="Hoegger P.J."/>
            <person name="Hooker J.B."/>
            <person name="Huggins A."/>
            <person name="James T.Y."/>
            <person name="Kamada T."/>
            <person name="Kilaru S."/>
            <person name="Kodira C."/>
            <person name="Kues U."/>
            <person name="Kupfer D."/>
            <person name="Kwan H.S."/>
            <person name="Lomsadze A."/>
            <person name="Li W."/>
            <person name="Lilly W.W."/>
            <person name="Ma L.J."/>
            <person name="Mackey A.J."/>
            <person name="Manning G."/>
            <person name="Martin F."/>
            <person name="Muraguchi H."/>
            <person name="Natvig D.O."/>
            <person name="Palmerini H."/>
            <person name="Ramesh M.A."/>
            <person name="Rehmeyer C.J."/>
            <person name="Roe B.A."/>
            <person name="Shenoy N."/>
            <person name="Stanke M."/>
            <person name="Ter-Hovhannisyan V."/>
            <person name="Tunlid A."/>
            <person name="Velagapudi R."/>
            <person name="Vision T.J."/>
            <person name="Zeng Q."/>
            <person name="Zolan M.E."/>
            <person name="Pukkila P.J."/>
        </authorList>
    </citation>
    <scope>NUCLEOTIDE SEQUENCE [LARGE SCALE GENOMIC DNA]</scope>
    <source>
        <strain evidence="3">Okayama-7 / 130 / ATCC MYA-4618 / FGSC 9003</strain>
    </source>
</reference>
<comment type="caution">
    <text evidence="2">The sequence shown here is derived from an EMBL/GenBank/DDBJ whole genome shotgun (WGS) entry which is preliminary data.</text>
</comment>
<evidence type="ECO:0000256" key="1">
    <source>
        <dbReference type="SAM" id="MobiDB-lite"/>
    </source>
</evidence>
<feature type="compositionally biased region" description="Basic and acidic residues" evidence="1">
    <location>
        <begin position="139"/>
        <end position="164"/>
    </location>
</feature>
<protein>
    <submittedName>
        <fullName evidence="2">Uncharacterized protein</fullName>
    </submittedName>
</protein>
<evidence type="ECO:0000313" key="2">
    <source>
        <dbReference type="EMBL" id="EAU86799.2"/>
    </source>
</evidence>
<dbReference type="EMBL" id="AACS02000012">
    <property type="protein sequence ID" value="EAU86799.2"/>
    <property type="molecule type" value="Genomic_DNA"/>
</dbReference>
<gene>
    <name evidence="2" type="ORF">CC1G_09924</name>
</gene>
<dbReference type="HOGENOM" id="CLU_1133529_0_0_1"/>
<name>A8NN14_COPC7</name>
<evidence type="ECO:0000313" key="3">
    <source>
        <dbReference type="Proteomes" id="UP000001861"/>
    </source>
</evidence>
<dbReference type="GeneID" id="6011554"/>